<dbReference type="GO" id="GO:0005829">
    <property type="term" value="C:cytosol"/>
    <property type="evidence" value="ECO:0007669"/>
    <property type="project" value="TreeGrafter"/>
</dbReference>
<keyword evidence="4 5" id="KW-0694">RNA-binding</keyword>
<dbReference type="SMART" id="SM00316">
    <property type="entry name" value="S1"/>
    <property type="match status" value="1"/>
</dbReference>
<evidence type="ECO:0000256" key="3">
    <source>
        <dbReference type="ARBA" id="ARBA00022695"/>
    </source>
</evidence>
<dbReference type="CDD" id="cd11364">
    <property type="entry name" value="RNase_PH_PNPase_2"/>
    <property type="match status" value="1"/>
</dbReference>
<proteinExistence type="inferred from homology"/>
<comment type="function">
    <text evidence="5">Involved in mRNA degradation. Catalyzes the phosphorolysis of single-stranded polyribonucleotides processively in the 3'- to 5'-direction.</text>
</comment>
<dbReference type="Proteomes" id="UP000449092">
    <property type="component" value="Unassembled WGS sequence"/>
</dbReference>
<gene>
    <name evidence="5" type="primary">pnp</name>
    <name evidence="7" type="ORF">F4X82_02455</name>
</gene>
<dbReference type="Pfam" id="PF00575">
    <property type="entry name" value="S1"/>
    <property type="match status" value="1"/>
</dbReference>
<dbReference type="EC" id="2.7.7.8" evidence="5"/>
<dbReference type="SUPFAM" id="SSF54211">
    <property type="entry name" value="Ribosomal protein S5 domain 2-like"/>
    <property type="match status" value="2"/>
</dbReference>
<comment type="catalytic activity">
    <reaction evidence="5">
        <text>RNA(n+1) + phosphate = RNA(n) + a ribonucleoside 5'-diphosphate</text>
        <dbReference type="Rhea" id="RHEA:22096"/>
        <dbReference type="Rhea" id="RHEA-COMP:14527"/>
        <dbReference type="Rhea" id="RHEA-COMP:17342"/>
        <dbReference type="ChEBI" id="CHEBI:43474"/>
        <dbReference type="ChEBI" id="CHEBI:57930"/>
        <dbReference type="ChEBI" id="CHEBI:140395"/>
        <dbReference type="EC" id="2.7.7.8"/>
    </reaction>
</comment>
<dbReference type="EMBL" id="VXOY01000020">
    <property type="protein sequence ID" value="MYE38350.1"/>
    <property type="molecule type" value="Genomic_DNA"/>
</dbReference>
<keyword evidence="3 5" id="KW-0548">Nucleotidyltransferase</keyword>
<dbReference type="PROSITE" id="PS50126">
    <property type="entry name" value="S1"/>
    <property type="match status" value="1"/>
</dbReference>
<dbReference type="Pfam" id="PF03725">
    <property type="entry name" value="RNase_PH_C"/>
    <property type="match status" value="1"/>
</dbReference>
<keyword evidence="5" id="KW-0460">Magnesium</keyword>
<feature type="binding site" evidence="5">
    <location>
        <position position="492"/>
    </location>
    <ligand>
        <name>Mg(2+)</name>
        <dbReference type="ChEBI" id="CHEBI:18420"/>
    </ligand>
</feature>
<dbReference type="SMART" id="SM00322">
    <property type="entry name" value="KH"/>
    <property type="match status" value="1"/>
</dbReference>
<dbReference type="PROSITE" id="PS50084">
    <property type="entry name" value="KH_TYPE_1"/>
    <property type="match status" value="1"/>
</dbReference>
<evidence type="ECO:0000259" key="6">
    <source>
        <dbReference type="PROSITE" id="PS50126"/>
    </source>
</evidence>
<dbReference type="InterPro" id="IPR012340">
    <property type="entry name" value="NA-bd_OB-fold"/>
</dbReference>
<dbReference type="InterPro" id="IPR001247">
    <property type="entry name" value="ExoRNase_PH_dom1"/>
</dbReference>
<dbReference type="GO" id="GO:0006396">
    <property type="term" value="P:RNA processing"/>
    <property type="evidence" value="ECO:0007669"/>
    <property type="project" value="InterPro"/>
</dbReference>
<dbReference type="InterPro" id="IPR036612">
    <property type="entry name" value="KH_dom_type_1_sf"/>
</dbReference>
<feature type="domain" description="S1 motif" evidence="6">
    <location>
        <begin position="628"/>
        <end position="696"/>
    </location>
</feature>
<dbReference type="FunFam" id="3.30.1370.10:FF:000001">
    <property type="entry name" value="Polyribonucleotide nucleotidyltransferase"/>
    <property type="match status" value="1"/>
</dbReference>
<dbReference type="AlphaFoldDB" id="A0A845D9F9"/>
<protein>
    <recommendedName>
        <fullName evidence="5">Polyribonucleotide nucleotidyltransferase</fullName>
        <ecNumber evidence="5">2.7.7.8</ecNumber>
    </recommendedName>
    <alternativeName>
        <fullName evidence="5">Polynucleotide phosphorylase</fullName>
        <shortName evidence="5">PNPase</shortName>
    </alternativeName>
</protein>
<dbReference type="Pfam" id="PF01138">
    <property type="entry name" value="RNase_PH"/>
    <property type="match status" value="2"/>
</dbReference>
<comment type="similarity">
    <text evidence="1 5">Belongs to the polyribonucleotide nucleotidyltransferase family.</text>
</comment>
<evidence type="ECO:0000256" key="5">
    <source>
        <dbReference type="HAMAP-Rule" id="MF_01595"/>
    </source>
</evidence>
<dbReference type="InterPro" id="IPR015847">
    <property type="entry name" value="ExoRNase_PH_dom2"/>
</dbReference>
<dbReference type="Gene3D" id="2.40.50.140">
    <property type="entry name" value="Nucleic acid-binding proteins"/>
    <property type="match status" value="1"/>
</dbReference>
<dbReference type="NCBIfam" id="NF008805">
    <property type="entry name" value="PRK11824.1"/>
    <property type="match status" value="1"/>
</dbReference>
<dbReference type="Pfam" id="PF00013">
    <property type="entry name" value="KH_1"/>
    <property type="match status" value="1"/>
</dbReference>
<comment type="subcellular location">
    <subcellularLocation>
        <location evidence="5">Cytoplasm</location>
    </subcellularLocation>
</comment>
<dbReference type="GO" id="GO:0006402">
    <property type="term" value="P:mRNA catabolic process"/>
    <property type="evidence" value="ECO:0007669"/>
    <property type="project" value="UniProtKB-UniRule"/>
</dbReference>
<dbReference type="PANTHER" id="PTHR11252">
    <property type="entry name" value="POLYRIBONUCLEOTIDE NUCLEOTIDYLTRANSFERASE"/>
    <property type="match status" value="1"/>
</dbReference>
<dbReference type="Gene3D" id="3.30.1370.10">
    <property type="entry name" value="K Homology domain, type 1"/>
    <property type="match status" value="1"/>
</dbReference>
<dbReference type="Gene3D" id="3.30.230.70">
    <property type="entry name" value="GHMP Kinase, N-terminal domain"/>
    <property type="match status" value="2"/>
</dbReference>
<dbReference type="InterPro" id="IPR020568">
    <property type="entry name" value="Ribosomal_Su5_D2-typ_SF"/>
</dbReference>
<dbReference type="GO" id="GO:0000175">
    <property type="term" value="F:3'-5'-RNA exonuclease activity"/>
    <property type="evidence" value="ECO:0007669"/>
    <property type="project" value="TreeGrafter"/>
</dbReference>
<keyword evidence="2 5" id="KW-0808">Transferase</keyword>
<accession>A0A845D9F9</accession>
<comment type="caution">
    <text evidence="7">The sequence shown here is derived from an EMBL/GenBank/DDBJ whole genome shotgun (WGS) entry which is preliminary data.</text>
</comment>
<evidence type="ECO:0000256" key="1">
    <source>
        <dbReference type="ARBA" id="ARBA00007404"/>
    </source>
</evidence>
<dbReference type="SUPFAM" id="SSF50249">
    <property type="entry name" value="Nucleic acid-binding proteins"/>
    <property type="match status" value="1"/>
</dbReference>
<organism evidence="7 8">
    <name type="scientific">Candidatus Spechtbacteria bacterium SB0662_bin_43</name>
    <dbReference type="NCBI Taxonomy" id="2604897"/>
    <lineage>
        <taxon>Bacteria</taxon>
        <taxon>Candidatus Spechtiibacteriota</taxon>
    </lineage>
</organism>
<evidence type="ECO:0000256" key="4">
    <source>
        <dbReference type="ARBA" id="ARBA00022884"/>
    </source>
</evidence>
<dbReference type="GO" id="GO:0000287">
    <property type="term" value="F:magnesium ion binding"/>
    <property type="evidence" value="ECO:0007669"/>
    <property type="project" value="UniProtKB-UniRule"/>
</dbReference>
<comment type="cofactor">
    <cofactor evidence="5">
        <name>Mg(2+)</name>
        <dbReference type="ChEBI" id="CHEBI:18420"/>
    </cofactor>
</comment>
<feature type="binding site" evidence="5">
    <location>
        <position position="498"/>
    </location>
    <ligand>
        <name>Mg(2+)</name>
        <dbReference type="ChEBI" id="CHEBI:18420"/>
    </ligand>
</feature>
<name>A0A845D9F9_9BACT</name>
<dbReference type="SUPFAM" id="SSF55666">
    <property type="entry name" value="Ribonuclease PH domain 2-like"/>
    <property type="match status" value="2"/>
</dbReference>
<evidence type="ECO:0000256" key="2">
    <source>
        <dbReference type="ARBA" id="ARBA00022679"/>
    </source>
</evidence>
<dbReference type="InterPro" id="IPR027408">
    <property type="entry name" value="PNPase/RNase_PH_dom_sf"/>
</dbReference>
<dbReference type="InterPro" id="IPR012162">
    <property type="entry name" value="PNPase"/>
</dbReference>
<dbReference type="InterPro" id="IPR036456">
    <property type="entry name" value="PNPase_PH_RNA-bd_sf"/>
</dbReference>
<dbReference type="GO" id="GO:0004654">
    <property type="term" value="F:polyribonucleotide nucleotidyltransferase activity"/>
    <property type="evidence" value="ECO:0007669"/>
    <property type="project" value="UniProtKB-UniRule"/>
</dbReference>
<keyword evidence="5" id="KW-0479">Metal-binding</keyword>
<keyword evidence="5" id="KW-0963">Cytoplasm</keyword>
<dbReference type="PANTHER" id="PTHR11252:SF0">
    <property type="entry name" value="POLYRIBONUCLEOTIDE NUCLEOTIDYLTRANSFERASE 1, MITOCHONDRIAL"/>
    <property type="match status" value="1"/>
</dbReference>
<evidence type="ECO:0000313" key="8">
    <source>
        <dbReference type="Proteomes" id="UP000449092"/>
    </source>
</evidence>
<dbReference type="InterPro" id="IPR036345">
    <property type="entry name" value="ExoRNase_PH_dom2_sf"/>
</dbReference>
<reference evidence="7 8" key="1">
    <citation type="submission" date="2019-09" db="EMBL/GenBank/DDBJ databases">
        <title>Characterisation of the sponge microbiome using genome-centric metagenomics.</title>
        <authorList>
            <person name="Engelberts J.P."/>
            <person name="Robbins S.J."/>
            <person name="De Goeij J.M."/>
            <person name="Aranda M."/>
            <person name="Bell S.C."/>
            <person name="Webster N.S."/>
        </authorList>
    </citation>
    <scope>NUCLEOTIDE SEQUENCE [LARGE SCALE GENOMIC DNA]</scope>
    <source>
        <strain evidence="7">SB0662_bin_43</strain>
    </source>
</reference>
<dbReference type="NCBIfam" id="TIGR03591">
    <property type="entry name" value="polynuc_phos"/>
    <property type="match status" value="1"/>
</dbReference>
<dbReference type="HAMAP" id="MF_01595">
    <property type="entry name" value="PNPase"/>
    <property type="match status" value="1"/>
</dbReference>
<dbReference type="InterPro" id="IPR003029">
    <property type="entry name" value="S1_domain"/>
</dbReference>
<dbReference type="InterPro" id="IPR004087">
    <property type="entry name" value="KH_dom"/>
</dbReference>
<dbReference type="PIRSF" id="PIRSF005499">
    <property type="entry name" value="PNPase"/>
    <property type="match status" value="1"/>
</dbReference>
<sequence length="710" mass="77900">MTHQPKKYTVSLPNNKDIILTFLPWAEQADVSIIAKAGETTVLTTVVMSRRENDPGYFPLTVEYRENYYAAGKIGGGRFRKREGRPSDDSILKARLIDRALRPLFDHHMRREIQIVNSVLSYDPDNCPETIALVASATALAASDIPFNAPLAAVRVAKKGTETILNPSETEQNESSVVVTMAGARDTINMLEIGANEAQEDEIQELIAFGFQSINAIIDTQEQICKDIGQKKASVALKKAPRDVQEQVRALAFEKLKKTLFTKDRKDYDQAIEDTTQVVQDALTEQYGESSPENIELGCAFIDDLTDEIIHHAALNEGRRVDGRAFDEIRPLSGEINLLPRTHGSGIFMRGLTHILSTVTLGIPGNEELHDDMTGEFEKRFMHHYNFPPYSVGETGPFRGPGRREIGHGALAEKALKSLIPPSESFPYVIRAVSEVLSSNGSSSMGSVCASSLALFHAGVPLKSHIAGIAMGLIMGENNEYKVLTDIQGPEDHHGDMDLKVAGTRTGITAAQMDIKVSGISLDILMNAFEQAKKARLRILDVLELIIPQPSKDLSKYVPLLEIIRVNPDLIGLVIGSGGSTIKEIQTETQTEINIQEDGTISIGGTDKSYVEKAIQWIQNLTHEVKAGDQYNAKVIKTTDFGAFIALTKEQEALVHISELADGFVKNVTDEVKVGQRIPVRILSVDPNGKISASAKNIAKEQTIHDFLTT</sequence>
<dbReference type="SUPFAM" id="SSF54791">
    <property type="entry name" value="Eukaryotic type KH-domain (KH-domain type I)"/>
    <property type="match status" value="1"/>
</dbReference>
<evidence type="ECO:0000313" key="7">
    <source>
        <dbReference type="EMBL" id="MYE38350.1"/>
    </source>
</evidence>
<dbReference type="CDD" id="cd02393">
    <property type="entry name" value="KH-I_PNPase"/>
    <property type="match status" value="1"/>
</dbReference>
<dbReference type="SUPFAM" id="SSF46915">
    <property type="entry name" value="Polynucleotide phosphorylase/guanosine pentaphosphate synthase (PNPase/GPSI), domain 3"/>
    <property type="match status" value="1"/>
</dbReference>
<dbReference type="GO" id="GO:0003723">
    <property type="term" value="F:RNA binding"/>
    <property type="evidence" value="ECO:0007669"/>
    <property type="project" value="UniProtKB-UniRule"/>
</dbReference>
<dbReference type="InterPro" id="IPR004088">
    <property type="entry name" value="KH_dom_type_1"/>
</dbReference>